<proteinExistence type="predicted"/>
<dbReference type="Proteomes" id="UP000053144">
    <property type="component" value="Chromosome 8"/>
</dbReference>
<evidence type="ECO:0000313" key="2">
    <source>
        <dbReference type="Proteomes" id="UP000053144"/>
    </source>
</evidence>
<dbReference type="Gramene" id="KOM49675">
    <property type="protein sequence ID" value="KOM49675"/>
    <property type="gene ID" value="LR48_Vigan08g050200"/>
</dbReference>
<reference evidence="2" key="1">
    <citation type="journal article" date="2015" name="Proc. Natl. Acad. Sci. U.S.A.">
        <title>Genome sequencing of adzuki bean (Vigna angularis) provides insight into high starch and low fat accumulation and domestication.</title>
        <authorList>
            <person name="Yang K."/>
            <person name="Tian Z."/>
            <person name="Chen C."/>
            <person name="Luo L."/>
            <person name="Zhao B."/>
            <person name="Wang Z."/>
            <person name="Yu L."/>
            <person name="Li Y."/>
            <person name="Sun Y."/>
            <person name="Li W."/>
            <person name="Chen Y."/>
            <person name="Li Y."/>
            <person name="Zhang Y."/>
            <person name="Ai D."/>
            <person name="Zhao J."/>
            <person name="Shang C."/>
            <person name="Ma Y."/>
            <person name="Wu B."/>
            <person name="Wang M."/>
            <person name="Gao L."/>
            <person name="Sun D."/>
            <person name="Zhang P."/>
            <person name="Guo F."/>
            <person name="Wang W."/>
            <person name="Li Y."/>
            <person name="Wang J."/>
            <person name="Varshney R.K."/>
            <person name="Wang J."/>
            <person name="Ling H.Q."/>
            <person name="Wan P."/>
        </authorList>
    </citation>
    <scope>NUCLEOTIDE SEQUENCE</scope>
    <source>
        <strain evidence="2">cv. Jingnong 6</strain>
    </source>
</reference>
<sequence length="96" mass="11369">MVNYNCYIWGILEQRLIFKEKLLELGFTRENERGRGAPWLVLLTQKIEDEPEARMKEAELAEEKKRIKAIGRFKARLVSKVNKGHWIEEKREALKG</sequence>
<accession>A0A0L9V3N2</accession>
<evidence type="ECO:0000313" key="1">
    <source>
        <dbReference type="EMBL" id="KOM49675.1"/>
    </source>
</evidence>
<dbReference type="AlphaFoldDB" id="A0A0L9V3N2"/>
<dbReference type="EMBL" id="CM003378">
    <property type="protein sequence ID" value="KOM49675.1"/>
    <property type="molecule type" value="Genomic_DNA"/>
</dbReference>
<protein>
    <submittedName>
        <fullName evidence="1">Uncharacterized protein</fullName>
    </submittedName>
</protein>
<name>A0A0L9V3N2_PHAAN</name>
<gene>
    <name evidence="1" type="ORF">LR48_Vigan08g050200</name>
</gene>
<organism evidence="1 2">
    <name type="scientific">Phaseolus angularis</name>
    <name type="common">Azuki bean</name>
    <name type="synonym">Vigna angularis</name>
    <dbReference type="NCBI Taxonomy" id="3914"/>
    <lineage>
        <taxon>Eukaryota</taxon>
        <taxon>Viridiplantae</taxon>
        <taxon>Streptophyta</taxon>
        <taxon>Embryophyta</taxon>
        <taxon>Tracheophyta</taxon>
        <taxon>Spermatophyta</taxon>
        <taxon>Magnoliopsida</taxon>
        <taxon>eudicotyledons</taxon>
        <taxon>Gunneridae</taxon>
        <taxon>Pentapetalae</taxon>
        <taxon>rosids</taxon>
        <taxon>fabids</taxon>
        <taxon>Fabales</taxon>
        <taxon>Fabaceae</taxon>
        <taxon>Papilionoideae</taxon>
        <taxon>50 kb inversion clade</taxon>
        <taxon>NPAAA clade</taxon>
        <taxon>indigoferoid/millettioid clade</taxon>
        <taxon>Phaseoleae</taxon>
        <taxon>Vigna</taxon>
    </lineage>
</organism>